<dbReference type="InterPro" id="IPR011051">
    <property type="entry name" value="RmlC_Cupin_sf"/>
</dbReference>
<feature type="domain" description="Cupin type-2" evidence="1">
    <location>
        <begin position="53"/>
        <end position="99"/>
    </location>
</feature>
<dbReference type="KEGG" id="nbr:O3I_030780"/>
<name>K0F4I2_NOCB7</name>
<reference evidence="2 3" key="1">
    <citation type="journal article" date="2012" name="J. Bacteriol.">
        <title>Complete genome sequence of Nocardia brasiliensis HUJEG-1.</title>
        <authorList>
            <person name="Vera-Cabrera L."/>
            <person name="Ortiz-Lopez R."/>
            <person name="Elizondo-Gonzalez R."/>
            <person name="Perez-Maya A.A."/>
            <person name="Ocampo-Candiani J."/>
        </authorList>
    </citation>
    <scope>NUCLEOTIDE SEQUENCE [LARGE SCALE GENOMIC DNA]</scope>
    <source>
        <strain evidence="3">ATCC 700358</strain>
    </source>
</reference>
<dbReference type="EMBL" id="CP003876">
    <property type="protein sequence ID" value="AFU04105.1"/>
    <property type="molecule type" value="Genomic_DNA"/>
</dbReference>
<dbReference type="AlphaFoldDB" id="K0F4I2"/>
<keyword evidence="3" id="KW-1185">Reference proteome</keyword>
<dbReference type="Pfam" id="PF07883">
    <property type="entry name" value="Cupin_2"/>
    <property type="match status" value="1"/>
</dbReference>
<sequence>MDSDNPASFVGTVDDFRKRKGWFFGSFVDEPLLNSDLVEVAWQQLSDVRPSRDQAHFHEKTVEINILIRGRMRLTIDGVEHDLRQGQFYVIWPHSVVSDISTESDTELIVVRAPSIPADKVLVDGDQSGRE</sequence>
<dbReference type="InterPro" id="IPR014710">
    <property type="entry name" value="RmlC-like_jellyroll"/>
</dbReference>
<dbReference type="eggNOG" id="COG0662">
    <property type="taxonomic scope" value="Bacteria"/>
</dbReference>
<dbReference type="InterPro" id="IPR013096">
    <property type="entry name" value="Cupin_2"/>
</dbReference>
<dbReference type="SUPFAM" id="SSF51182">
    <property type="entry name" value="RmlC-like cupins"/>
    <property type="match status" value="1"/>
</dbReference>
<dbReference type="Proteomes" id="UP000006304">
    <property type="component" value="Chromosome"/>
</dbReference>
<evidence type="ECO:0000313" key="3">
    <source>
        <dbReference type="Proteomes" id="UP000006304"/>
    </source>
</evidence>
<gene>
    <name evidence="2" type="ORF">O3I_030780</name>
</gene>
<dbReference type="HOGENOM" id="CLU_1925388_0_0_11"/>
<organism evidence="2 3">
    <name type="scientific">Nocardia brasiliensis (strain ATCC 700358 / HUJEG-1)</name>
    <dbReference type="NCBI Taxonomy" id="1133849"/>
    <lineage>
        <taxon>Bacteria</taxon>
        <taxon>Bacillati</taxon>
        <taxon>Actinomycetota</taxon>
        <taxon>Actinomycetes</taxon>
        <taxon>Mycobacteriales</taxon>
        <taxon>Nocardiaceae</taxon>
        <taxon>Nocardia</taxon>
    </lineage>
</organism>
<protein>
    <submittedName>
        <fullName evidence="2">Carbohydrate-binding protein</fullName>
    </submittedName>
</protein>
<dbReference type="RefSeq" id="WP_014986960.1">
    <property type="nucleotide sequence ID" value="NC_018681.1"/>
</dbReference>
<evidence type="ECO:0000313" key="2">
    <source>
        <dbReference type="EMBL" id="AFU04105.1"/>
    </source>
</evidence>
<accession>K0F4I2</accession>
<proteinExistence type="predicted"/>
<dbReference type="Gene3D" id="2.60.120.10">
    <property type="entry name" value="Jelly Rolls"/>
    <property type="match status" value="1"/>
</dbReference>
<evidence type="ECO:0000259" key="1">
    <source>
        <dbReference type="Pfam" id="PF07883"/>
    </source>
</evidence>